<dbReference type="InterPro" id="IPR024705">
    <property type="entry name" value="Ssp411"/>
</dbReference>
<dbReference type="PANTHER" id="PTHR42899:SF1">
    <property type="entry name" value="SPERMATOGENESIS-ASSOCIATED PROTEIN 20"/>
    <property type="match status" value="1"/>
</dbReference>
<dbReference type="AlphaFoldDB" id="A0A660LDJ4"/>
<evidence type="ECO:0000313" key="3">
    <source>
        <dbReference type="Proteomes" id="UP000278962"/>
    </source>
</evidence>
<name>A0A660LDJ4_9ACTN</name>
<dbReference type="InterPro" id="IPR012341">
    <property type="entry name" value="6hp_glycosidase-like_sf"/>
</dbReference>
<dbReference type="Pfam" id="PF03190">
    <property type="entry name" value="Thioredox_DsbH"/>
    <property type="match status" value="1"/>
</dbReference>
<dbReference type="PIRSF" id="PIRSF006402">
    <property type="entry name" value="UCP006402_thioredoxin"/>
    <property type="match status" value="1"/>
</dbReference>
<dbReference type="Gene3D" id="1.50.10.10">
    <property type="match status" value="1"/>
</dbReference>
<feature type="domain" description="Spermatogenesis-associated protein 20-like TRX" evidence="1">
    <location>
        <begin position="2"/>
        <end position="163"/>
    </location>
</feature>
<keyword evidence="3" id="KW-1185">Reference proteome</keyword>
<dbReference type="CDD" id="cd02955">
    <property type="entry name" value="SSP411"/>
    <property type="match status" value="1"/>
</dbReference>
<dbReference type="SUPFAM" id="SSF48208">
    <property type="entry name" value="Six-hairpin glycosidases"/>
    <property type="match status" value="1"/>
</dbReference>
<dbReference type="PANTHER" id="PTHR42899">
    <property type="entry name" value="SPERMATOGENESIS-ASSOCIATED PROTEIN 20"/>
    <property type="match status" value="1"/>
</dbReference>
<comment type="caution">
    <text evidence="2">The sequence shown here is derived from an EMBL/GenBank/DDBJ whole genome shotgun (WGS) entry which is preliminary data.</text>
</comment>
<dbReference type="InterPro" id="IPR004879">
    <property type="entry name" value="Ssp411-like_TRX"/>
</dbReference>
<dbReference type="InterPro" id="IPR008928">
    <property type="entry name" value="6-hairpin_glycosidase_sf"/>
</dbReference>
<dbReference type="InterPro" id="IPR036249">
    <property type="entry name" value="Thioredoxin-like_sf"/>
</dbReference>
<organism evidence="2 3">
    <name type="scientific">Solirubrobacter pauli</name>
    <dbReference type="NCBI Taxonomy" id="166793"/>
    <lineage>
        <taxon>Bacteria</taxon>
        <taxon>Bacillati</taxon>
        <taxon>Actinomycetota</taxon>
        <taxon>Thermoleophilia</taxon>
        <taxon>Solirubrobacterales</taxon>
        <taxon>Solirubrobacteraceae</taxon>
        <taxon>Solirubrobacter</taxon>
    </lineage>
</organism>
<dbReference type="OrthoDB" id="9762614at2"/>
<gene>
    <name evidence="2" type="ORF">C8N24_0604</name>
</gene>
<dbReference type="EMBL" id="RBIL01000001">
    <property type="protein sequence ID" value="RKQ90791.1"/>
    <property type="molecule type" value="Genomic_DNA"/>
</dbReference>
<evidence type="ECO:0000259" key="1">
    <source>
        <dbReference type="Pfam" id="PF03190"/>
    </source>
</evidence>
<reference evidence="2 3" key="1">
    <citation type="submission" date="2018-10" db="EMBL/GenBank/DDBJ databases">
        <title>Genomic Encyclopedia of Archaeal and Bacterial Type Strains, Phase II (KMG-II): from individual species to whole genera.</title>
        <authorList>
            <person name="Goeker M."/>
        </authorList>
    </citation>
    <scope>NUCLEOTIDE SEQUENCE [LARGE SCALE GENOMIC DNA]</scope>
    <source>
        <strain evidence="2 3">DSM 14954</strain>
    </source>
</reference>
<dbReference type="GO" id="GO:0005975">
    <property type="term" value="P:carbohydrate metabolic process"/>
    <property type="evidence" value="ECO:0007669"/>
    <property type="project" value="InterPro"/>
</dbReference>
<dbReference type="RefSeq" id="WP_121247851.1">
    <property type="nucleotide sequence ID" value="NZ_RBIL01000001.1"/>
</dbReference>
<accession>A0A660LDJ4</accession>
<dbReference type="Proteomes" id="UP000278962">
    <property type="component" value="Unassembled WGS sequence"/>
</dbReference>
<proteinExistence type="predicted"/>
<sequence>MPNRLASETSPYLLQHADNPVDWYPWGEEAFARAREDDKPLLISIGYAACHWCHVMEHESFEDPEIAAFMNDHFVCVKVDREERPDVDAIYMDAVQAMTGQGGWPLNAFVTPEGTPFWAGTYFPPAGRQNMPAWRDVLGSLAQAWVDQRDEIKTASREIVPRLAGAATLEASGEEFKPEVLDEAVAILQQVFDQETGGWGAAPKFPLSPVIEFLLARGERPMALQTLRRMASGGLYDQVGGGFSRYSVDERWAVPHFEKMLYDNALLARTYLHAWQITDDPLFRRVCEETLDWAIRELRQDEGGFASSLDADSEGVEGKFYVWTADQIRAALPPDLAEAAIAHYGVTDAGNFEGGTTVLSRVSGDPAGLGEIKAGLLAARSARVRPALDDKRVTSWNALMISALADAGAAFGRADYLAAAVTCASFVESELRSPDGGLLRVFNRGRAKQPGFLDDYAYLLEAYLTLYESTFEERWFVRAVELAETILIRFHDPELGGFFSTGAEHTGLIARRKDLEDAPIPSGASSACYGLLRLARLTGESSYLDAASSLIALLHPIAPRHPLAFGHLLRAMDFFVAPVREVALAGPADELASVVRRGYFPHVVLAGGGGDAVPLLADRPAVDGGATAYVCEHFTCQMPVTRVEDLTRLLQ</sequence>
<dbReference type="SUPFAM" id="SSF52833">
    <property type="entry name" value="Thioredoxin-like"/>
    <property type="match status" value="1"/>
</dbReference>
<dbReference type="Gene3D" id="3.40.30.10">
    <property type="entry name" value="Glutaredoxin"/>
    <property type="match status" value="1"/>
</dbReference>
<protein>
    <recommendedName>
        <fullName evidence="1">Spermatogenesis-associated protein 20-like TRX domain-containing protein</fullName>
    </recommendedName>
</protein>
<evidence type="ECO:0000313" key="2">
    <source>
        <dbReference type="EMBL" id="RKQ90791.1"/>
    </source>
</evidence>